<evidence type="ECO:0000256" key="2">
    <source>
        <dbReference type="ARBA" id="ARBA00009540"/>
    </source>
</evidence>
<feature type="compositionally biased region" description="Pro residues" evidence="5">
    <location>
        <begin position="11"/>
        <end position="35"/>
    </location>
</feature>
<protein>
    <recommendedName>
        <fullName evidence="4">Oxidation resistance protein 1</fullName>
    </recommendedName>
</protein>
<dbReference type="PANTHER" id="PTHR23354:SF62">
    <property type="entry name" value="MUSTARD, ISOFORM V"/>
    <property type="match status" value="1"/>
</dbReference>
<evidence type="ECO:0000256" key="5">
    <source>
        <dbReference type="SAM" id="MobiDB-lite"/>
    </source>
</evidence>
<keyword evidence="3" id="KW-0496">Mitochondrion</keyword>
<evidence type="ECO:0000313" key="8">
    <source>
        <dbReference type="Proteomes" id="UP000092993"/>
    </source>
</evidence>
<dbReference type="SMART" id="SM00584">
    <property type="entry name" value="TLDc"/>
    <property type="match status" value="1"/>
</dbReference>
<dbReference type="GO" id="GO:0006979">
    <property type="term" value="P:response to oxidative stress"/>
    <property type="evidence" value="ECO:0007669"/>
    <property type="project" value="TreeGrafter"/>
</dbReference>
<evidence type="ECO:0000256" key="1">
    <source>
        <dbReference type="ARBA" id="ARBA00004173"/>
    </source>
</evidence>
<reference evidence="7 8" key="1">
    <citation type="submission" date="2016-03" db="EMBL/GenBank/DDBJ databases">
        <title>Whole genome sequencing of Grifola frondosa 9006-11.</title>
        <authorList>
            <person name="Min B."/>
            <person name="Park H."/>
            <person name="Kim J.-G."/>
            <person name="Cho H."/>
            <person name="Oh Y.-L."/>
            <person name="Kong W.-S."/>
            <person name="Choi I.-G."/>
        </authorList>
    </citation>
    <scope>NUCLEOTIDE SEQUENCE [LARGE SCALE GENOMIC DNA]</scope>
    <source>
        <strain evidence="7 8">9006-11</strain>
    </source>
</reference>
<dbReference type="GO" id="GO:0005739">
    <property type="term" value="C:mitochondrion"/>
    <property type="evidence" value="ECO:0007669"/>
    <property type="project" value="UniProtKB-SubCell"/>
</dbReference>
<sequence>MDAVFSTLFSPPTPRASPAQSPPSSPSPIPRPPTASPDRLHRLRLRLLRLRPFAEDPLHSASSSTAHLPFTPLQNYSFLDRCAEDAKTAADRKRREVLDELLQHEDDPLYWLQPSKSTHASGTSTRSLFPPPVPPKEELPPPEDQPLVDLTNHPPAETPPRRPTPPRPHLPPSTRRTPRNTRPPPASKTRPRPPSSPHSPHPSAPLLLHPLLLPLPLGLLLLSSAVRPASSRASTDGDYADDERLPAKSALDLASPPPLDLAITHGTPFAAHPYVPPSGAPGFEGDRRWDKGFEFDKTGVERRSVALTGRKPATTPVLTVALADKVPAPDLPALARLPRAWALLYSLDEHGISLQTLYARCARHAGGTLLVVRDAGDALFGAWTGEGIHLSKGAYYGSGEAFLWREARDGGVRVFRWTGRNDYVALCEPGYISFGGGEGHYGCIWTRR</sequence>
<comment type="subcellular location">
    <subcellularLocation>
        <location evidence="1">Mitochondrion</location>
    </subcellularLocation>
</comment>
<feature type="domain" description="TLDc" evidence="6">
    <location>
        <begin position="312"/>
        <end position="448"/>
    </location>
</feature>
<comment type="caution">
    <text evidence="7">The sequence shown here is derived from an EMBL/GenBank/DDBJ whole genome shotgun (WGS) entry which is preliminary data.</text>
</comment>
<dbReference type="OMA" id="GRNDYIA"/>
<dbReference type="InterPro" id="IPR006571">
    <property type="entry name" value="TLDc_dom"/>
</dbReference>
<comment type="similarity">
    <text evidence="2">Belongs to the OXR1 family.</text>
</comment>
<dbReference type="PANTHER" id="PTHR23354">
    <property type="entry name" value="NUCLEOLAR PROTEIN 7/ESTROGEN RECEPTOR COACTIVATOR-RELATED"/>
    <property type="match status" value="1"/>
</dbReference>
<dbReference type="OrthoDB" id="26679at2759"/>
<keyword evidence="8" id="KW-1185">Reference proteome</keyword>
<feature type="region of interest" description="Disordered" evidence="5">
    <location>
        <begin position="112"/>
        <end position="203"/>
    </location>
</feature>
<name>A0A1C7MEL7_GRIFR</name>
<dbReference type="Pfam" id="PF07534">
    <property type="entry name" value="TLD"/>
    <property type="match status" value="1"/>
</dbReference>
<dbReference type="EMBL" id="LUGG01000005">
    <property type="protein sequence ID" value="OBZ74849.1"/>
    <property type="molecule type" value="Genomic_DNA"/>
</dbReference>
<dbReference type="AlphaFoldDB" id="A0A1C7MEL7"/>
<dbReference type="PROSITE" id="PS51886">
    <property type="entry name" value="TLDC"/>
    <property type="match status" value="1"/>
</dbReference>
<evidence type="ECO:0000313" key="7">
    <source>
        <dbReference type="EMBL" id="OBZ74849.1"/>
    </source>
</evidence>
<evidence type="ECO:0000259" key="6">
    <source>
        <dbReference type="PROSITE" id="PS51886"/>
    </source>
</evidence>
<evidence type="ECO:0000256" key="4">
    <source>
        <dbReference type="ARBA" id="ARBA00040604"/>
    </source>
</evidence>
<feature type="compositionally biased region" description="Pro residues" evidence="5">
    <location>
        <begin position="156"/>
        <end position="171"/>
    </location>
</feature>
<gene>
    <name evidence="7" type="primary">OXR1</name>
    <name evidence="7" type="ORF">A0H81_05102</name>
</gene>
<dbReference type="GO" id="GO:0005634">
    <property type="term" value="C:nucleus"/>
    <property type="evidence" value="ECO:0007669"/>
    <property type="project" value="TreeGrafter"/>
</dbReference>
<feature type="compositionally biased region" description="Pro residues" evidence="5">
    <location>
        <begin position="181"/>
        <end position="203"/>
    </location>
</feature>
<evidence type="ECO:0000256" key="3">
    <source>
        <dbReference type="ARBA" id="ARBA00023128"/>
    </source>
</evidence>
<accession>A0A1C7MEL7</accession>
<feature type="region of interest" description="Disordered" evidence="5">
    <location>
        <begin position="1"/>
        <end position="39"/>
    </location>
</feature>
<feature type="compositionally biased region" description="Polar residues" evidence="5">
    <location>
        <begin position="114"/>
        <end position="127"/>
    </location>
</feature>
<dbReference type="Proteomes" id="UP000092993">
    <property type="component" value="Unassembled WGS sequence"/>
</dbReference>
<proteinExistence type="inferred from homology"/>
<organism evidence="7 8">
    <name type="scientific">Grifola frondosa</name>
    <name type="common">Maitake</name>
    <name type="synonym">Polyporus frondosus</name>
    <dbReference type="NCBI Taxonomy" id="5627"/>
    <lineage>
        <taxon>Eukaryota</taxon>
        <taxon>Fungi</taxon>
        <taxon>Dikarya</taxon>
        <taxon>Basidiomycota</taxon>
        <taxon>Agaricomycotina</taxon>
        <taxon>Agaricomycetes</taxon>
        <taxon>Polyporales</taxon>
        <taxon>Grifolaceae</taxon>
        <taxon>Grifola</taxon>
    </lineage>
</organism>
<dbReference type="STRING" id="5627.A0A1C7MEL7"/>